<reference key="2">
    <citation type="submission" date="2011-05" db="EMBL/GenBank/DDBJ databases">
        <title>Complete genome sequence of the aerobic marine methanotroph Methylomonas methanica MC09.</title>
        <authorList>
            <person name="Boden R."/>
            <person name="Cunliffe M."/>
            <person name="Scanlan J."/>
            <person name="Moussard H."/>
            <person name="Kits K.D."/>
            <person name="Klotz M."/>
            <person name="Jetten M."/>
            <person name="Vuilleumier S."/>
            <person name="Han J."/>
            <person name="Peters L."/>
            <person name="Mikhailova N."/>
            <person name="Teshima H."/>
            <person name="Tapia R."/>
            <person name="Kyrpides N."/>
            <person name="Ivanova N."/>
            <person name="Pagani I."/>
            <person name="Cheng J.-F."/>
            <person name="Goodwin L."/>
            <person name="Han C."/>
            <person name="Hauser L."/>
            <person name="Land M."/>
            <person name="Lapidus A."/>
            <person name="Lucas S."/>
            <person name="Pitluck S."/>
            <person name="Woyke T."/>
            <person name="Stein L.Y."/>
            <person name="Murrell C."/>
        </authorList>
    </citation>
    <scope>NUCLEOTIDE SEQUENCE</scope>
    <source>
        <strain>MC09</strain>
    </source>
</reference>
<dbReference type="GO" id="GO:0097351">
    <property type="term" value="F:toxin sequestering activity"/>
    <property type="evidence" value="ECO:0007669"/>
    <property type="project" value="InterPro"/>
</dbReference>
<dbReference type="PANTHER" id="PTHR40516">
    <property type="entry name" value="ANTITOXIN CHPS-RELATED"/>
    <property type="match status" value="1"/>
</dbReference>
<dbReference type="OrthoDB" id="9795766at2"/>
<dbReference type="eggNOG" id="COG2336">
    <property type="taxonomic scope" value="Bacteria"/>
</dbReference>
<proteinExistence type="predicted"/>
<dbReference type="Pfam" id="PF04014">
    <property type="entry name" value="MazE_antitoxin"/>
    <property type="match status" value="1"/>
</dbReference>
<dbReference type="EMBL" id="CP002738">
    <property type="protein sequence ID" value="AEF98874.1"/>
    <property type="molecule type" value="Genomic_DNA"/>
</dbReference>
<protein>
    <submittedName>
        <fullName evidence="2">SpoVT/AbrB domain-containing protein</fullName>
    </submittedName>
</protein>
<dbReference type="GO" id="GO:0003677">
    <property type="term" value="F:DNA binding"/>
    <property type="evidence" value="ECO:0007669"/>
    <property type="project" value="InterPro"/>
</dbReference>
<dbReference type="SMART" id="SM00966">
    <property type="entry name" value="SpoVT_AbrB"/>
    <property type="match status" value="1"/>
</dbReference>
<evidence type="ECO:0000313" key="2">
    <source>
        <dbReference type="EMBL" id="AEF98874.1"/>
    </source>
</evidence>
<reference evidence="3" key="3">
    <citation type="submission" date="2011-05" db="EMBL/GenBank/DDBJ databases">
        <title>Complete sequence of Methylomonas methanica MC09.</title>
        <authorList>
            <consortium name="US DOE Joint Genome Institute"/>
            <person name="Lucas S."/>
            <person name="Han J."/>
            <person name="Lapidus A."/>
            <person name="Cheng J.-F."/>
            <person name="Goodwin L."/>
            <person name="Pitluck S."/>
            <person name="Peters L."/>
            <person name="Mikhailova N."/>
            <person name="Teshima H."/>
            <person name="Han C."/>
            <person name="Tapia R."/>
            <person name="Land M."/>
            <person name="Hauser L."/>
            <person name="Kyrpides N."/>
            <person name="Ivanova N."/>
            <person name="Pagani I."/>
            <person name="Stein L."/>
            <person name="Woyke T."/>
        </authorList>
    </citation>
    <scope>NUCLEOTIDE SEQUENCE [LARGE SCALE GENOMIC DNA]</scope>
    <source>
        <strain evidence="3">MC09</strain>
    </source>
</reference>
<dbReference type="PANTHER" id="PTHR40516:SF1">
    <property type="entry name" value="ANTITOXIN CHPS-RELATED"/>
    <property type="match status" value="1"/>
</dbReference>
<dbReference type="KEGG" id="mmt:Metme_0430"/>
<dbReference type="RefSeq" id="WP_013817147.1">
    <property type="nucleotide sequence ID" value="NC_015572.1"/>
</dbReference>
<dbReference type="InterPro" id="IPR037914">
    <property type="entry name" value="SpoVT-AbrB_sf"/>
</dbReference>
<dbReference type="HOGENOM" id="CLU_150554_1_0_6"/>
<name>G0A1I1_METMM</name>
<dbReference type="Proteomes" id="UP000008888">
    <property type="component" value="Chromosome"/>
</dbReference>
<keyword evidence="3" id="KW-1185">Reference proteome</keyword>
<accession>G0A1I1</accession>
<dbReference type="InterPro" id="IPR007159">
    <property type="entry name" value="SpoVT-AbrB_dom"/>
</dbReference>
<dbReference type="SUPFAM" id="SSF89447">
    <property type="entry name" value="AbrB/MazE/MraZ-like"/>
    <property type="match status" value="1"/>
</dbReference>
<organism evidence="2 3">
    <name type="scientific">Methylomonas methanica (strain DSM 25384 / MC09)</name>
    <dbReference type="NCBI Taxonomy" id="857087"/>
    <lineage>
        <taxon>Bacteria</taxon>
        <taxon>Pseudomonadati</taxon>
        <taxon>Pseudomonadota</taxon>
        <taxon>Gammaproteobacteria</taxon>
        <taxon>Methylococcales</taxon>
        <taxon>Methylococcaceae</taxon>
        <taxon>Methylomonas</taxon>
    </lineage>
</organism>
<dbReference type="AlphaFoldDB" id="G0A1I1"/>
<evidence type="ECO:0000259" key="1">
    <source>
        <dbReference type="SMART" id="SM00966"/>
    </source>
</evidence>
<dbReference type="InterPro" id="IPR039052">
    <property type="entry name" value="Antitox_PemI-like"/>
</dbReference>
<evidence type="ECO:0000313" key="3">
    <source>
        <dbReference type="Proteomes" id="UP000008888"/>
    </source>
</evidence>
<reference evidence="2 3" key="1">
    <citation type="journal article" date="2011" name="J. Bacteriol.">
        <title>Complete Genome Sequence of the Aerobic Marine Methanotroph Methylomonas methanica MC09.</title>
        <authorList>
            <person name="Boden R."/>
            <person name="Cunliffe M."/>
            <person name="Scanlan J."/>
            <person name="Moussard H."/>
            <person name="Kits K.D."/>
            <person name="Klotz M.G."/>
            <person name="Jetten M.S."/>
            <person name="Vuilleumier S."/>
            <person name="Han J."/>
            <person name="Peters L."/>
            <person name="Mikhailova N."/>
            <person name="Teshima H."/>
            <person name="Tapia R."/>
            <person name="Kyrpides N."/>
            <person name="Ivanova N."/>
            <person name="Pagani I."/>
            <person name="Cheng J.F."/>
            <person name="Goodwin L."/>
            <person name="Han C."/>
            <person name="Hauser L."/>
            <person name="Land M.L."/>
            <person name="Lapidus A."/>
            <person name="Lucas S."/>
            <person name="Pitluck S."/>
            <person name="Woyke T."/>
            <person name="Stein L."/>
            <person name="Murrell J.C."/>
        </authorList>
    </citation>
    <scope>NUCLEOTIDE SEQUENCE [LARGE SCALE GENOMIC DNA]</scope>
    <source>
        <strain evidence="2 3">MC09</strain>
    </source>
</reference>
<dbReference type="Gene3D" id="2.10.260.10">
    <property type="match status" value="1"/>
</dbReference>
<sequence length="84" mass="9244">MVEAILDIKQWGNNLGVRLPAAIAREAHLHVDQRVRISVENDQVIIRAIDDVSPTLEQRLACFDPARHGGEVMAASEAVGAECW</sequence>
<dbReference type="STRING" id="857087.Metme_0430"/>
<gene>
    <name evidence="2" type="ordered locus">Metme_0430</name>
</gene>
<feature type="domain" description="SpoVT-AbrB" evidence="1">
    <location>
        <begin position="9"/>
        <end position="54"/>
    </location>
</feature>